<dbReference type="AlphaFoldDB" id="A0A0D9ZZI9"/>
<accession>A0A0D9ZZI9</accession>
<reference evidence="2" key="2">
    <citation type="submission" date="2018-05" db="EMBL/GenBank/DDBJ databases">
        <title>OgluRS3 (Oryza glumaepatula Reference Sequence Version 3).</title>
        <authorList>
            <person name="Zhang J."/>
            <person name="Kudrna D."/>
            <person name="Lee S."/>
            <person name="Talag J."/>
            <person name="Welchert J."/>
            <person name="Wing R.A."/>
        </authorList>
    </citation>
    <scope>NUCLEOTIDE SEQUENCE [LARGE SCALE GENOMIC DNA]</scope>
</reference>
<reference evidence="2" key="1">
    <citation type="submission" date="2015-04" db="UniProtKB">
        <authorList>
            <consortium name="EnsemblPlants"/>
        </authorList>
    </citation>
    <scope>IDENTIFICATION</scope>
</reference>
<proteinExistence type="predicted"/>
<dbReference type="HOGENOM" id="CLU_2240800_0_0_1"/>
<protein>
    <submittedName>
        <fullName evidence="2">Uncharacterized protein</fullName>
    </submittedName>
</protein>
<evidence type="ECO:0000313" key="3">
    <source>
        <dbReference type="Proteomes" id="UP000026961"/>
    </source>
</evidence>
<feature type="region of interest" description="Disordered" evidence="1">
    <location>
        <begin position="56"/>
        <end position="80"/>
    </location>
</feature>
<dbReference type="EnsemblPlants" id="OGLUM05G18440.1">
    <property type="protein sequence ID" value="OGLUM05G18440.1"/>
    <property type="gene ID" value="OGLUM05G18440"/>
</dbReference>
<evidence type="ECO:0000313" key="2">
    <source>
        <dbReference type="EnsemblPlants" id="OGLUM05G18440.1"/>
    </source>
</evidence>
<evidence type="ECO:0000256" key="1">
    <source>
        <dbReference type="SAM" id="MobiDB-lite"/>
    </source>
</evidence>
<dbReference type="Proteomes" id="UP000026961">
    <property type="component" value="Chromosome 5"/>
</dbReference>
<name>A0A0D9ZZI9_9ORYZ</name>
<dbReference type="Gramene" id="OGLUM05G18440.1">
    <property type="protein sequence ID" value="OGLUM05G18440.1"/>
    <property type="gene ID" value="OGLUM05G18440"/>
</dbReference>
<sequence length="105" mass="11941">MSILAHAEKASRQRFVQSRWRSWRKKAAKRFKPIPRSCRRSSRTWPAMRGKISRSWAFSSPSGEGGHTAARSGKPSNNWRVADRSVITSVTESELSVQCESCDPY</sequence>
<keyword evidence="3" id="KW-1185">Reference proteome</keyword>
<organism evidence="2">
    <name type="scientific">Oryza glumipatula</name>
    <dbReference type="NCBI Taxonomy" id="40148"/>
    <lineage>
        <taxon>Eukaryota</taxon>
        <taxon>Viridiplantae</taxon>
        <taxon>Streptophyta</taxon>
        <taxon>Embryophyta</taxon>
        <taxon>Tracheophyta</taxon>
        <taxon>Spermatophyta</taxon>
        <taxon>Magnoliopsida</taxon>
        <taxon>Liliopsida</taxon>
        <taxon>Poales</taxon>
        <taxon>Poaceae</taxon>
        <taxon>BOP clade</taxon>
        <taxon>Oryzoideae</taxon>
        <taxon>Oryzeae</taxon>
        <taxon>Oryzinae</taxon>
        <taxon>Oryza</taxon>
    </lineage>
</organism>